<feature type="compositionally biased region" description="Basic and acidic residues" evidence="1">
    <location>
        <begin position="1"/>
        <end position="20"/>
    </location>
</feature>
<organism evidence="2 3">
    <name type="scientific">Cutaneotrichosporon spelunceum</name>
    <dbReference type="NCBI Taxonomy" id="1672016"/>
    <lineage>
        <taxon>Eukaryota</taxon>
        <taxon>Fungi</taxon>
        <taxon>Dikarya</taxon>
        <taxon>Basidiomycota</taxon>
        <taxon>Agaricomycotina</taxon>
        <taxon>Tremellomycetes</taxon>
        <taxon>Trichosporonales</taxon>
        <taxon>Trichosporonaceae</taxon>
        <taxon>Cutaneotrichosporon</taxon>
    </lineage>
</organism>
<reference evidence="2" key="2">
    <citation type="submission" date="2023-06" db="EMBL/GenBank/DDBJ databases">
        <authorList>
            <person name="Kobayashi Y."/>
            <person name="Kayamori A."/>
            <person name="Aoki K."/>
            <person name="Shiwa Y."/>
            <person name="Fujita N."/>
            <person name="Sugita T."/>
            <person name="Iwasaki W."/>
            <person name="Tanaka N."/>
            <person name="Takashima M."/>
        </authorList>
    </citation>
    <scope>NUCLEOTIDE SEQUENCE</scope>
    <source>
        <strain evidence="2">HIS016</strain>
    </source>
</reference>
<dbReference type="EMBL" id="BTCM01000002">
    <property type="protein sequence ID" value="GMK54947.1"/>
    <property type="molecule type" value="Genomic_DNA"/>
</dbReference>
<evidence type="ECO:0000313" key="3">
    <source>
        <dbReference type="Proteomes" id="UP001222932"/>
    </source>
</evidence>
<dbReference type="PANTHER" id="PTHR35587:SF3">
    <property type="entry name" value="EXPRESSED PROTEIN"/>
    <property type="match status" value="1"/>
</dbReference>
<protein>
    <submittedName>
        <fullName evidence="2">Uncharacterized protein</fullName>
    </submittedName>
</protein>
<reference evidence="2" key="1">
    <citation type="journal article" date="2023" name="BMC Genomics">
        <title>Chromosome-level genome assemblies of Cutaneotrichosporon spp. (Trichosporonales, Basidiomycota) reveal imbalanced evolution between nucleotide sequences and chromosome synteny.</title>
        <authorList>
            <person name="Kobayashi Y."/>
            <person name="Kayamori A."/>
            <person name="Aoki K."/>
            <person name="Shiwa Y."/>
            <person name="Matsutani M."/>
            <person name="Fujita N."/>
            <person name="Sugita T."/>
            <person name="Iwasaki W."/>
            <person name="Tanaka N."/>
            <person name="Takashima M."/>
        </authorList>
    </citation>
    <scope>NUCLEOTIDE SEQUENCE</scope>
    <source>
        <strain evidence="2">HIS016</strain>
    </source>
</reference>
<accession>A0AAD3TQI0</accession>
<feature type="compositionally biased region" description="Pro residues" evidence="1">
    <location>
        <begin position="74"/>
        <end position="84"/>
    </location>
</feature>
<sequence length="165" mass="18606">MSATQTEEKKHVDIAPEVHDKPKKTPTKKKIVKKHPQQQPTTESDASSDEDYEQPGLVPQRQVAPQAQLYVPQQSPPQPQPPGQPQELTQLSKKDMVDDAAMQPLRSRKHMISQTIGEQHMKEIQDKRDKEGDEKQSLKIKISLDLDVEVHLSARVKGDITIGLL</sequence>
<gene>
    <name evidence="2" type="ORF">CspeluHIS016_0200030</name>
</gene>
<feature type="compositionally biased region" description="Basic residues" evidence="1">
    <location>
        <begin position="21"/>
        <end position="36"/>
    </location>
</feature>
<dbReference type="AlphaFoldDB" id="A0AAD3TQI0"/>
<name>A0AAD3TQI0_9TREE</name>
<keyword evidence="3" id="KW-1185">Reference proteome</keyword>
<dbReference type="Proteomes" id="UP001222932">
    <property type="component" value="Unassembled WGS sequence"/>
</dbReference>
<evidence type="ECO:0000313" key="2">
    <source>
        <dbReference type="EMBL" id="GMK54947.1"/>
    </source>
</evidence>
<feature type="region of interest" description="Disordered" evidence="1">
    <location>
        <begin position="1"/>
        <end position="136"/>
    </location>
</feature>
<dbReference type="PANTHER" id="PTHR35587">
    <property type="entry name" value="EXPRESSED PROTEIN"/>
    <property type="match status" value="1"/>
</dbReference>
<evidence type="ECO:0000256" key="1">
    <source>
        <dbReference type="SAM" id="MobiDB-lite"/>
    </source>
</evidence>
<proteinExistence type="predicted"/>
<comment type="caution">
    <text evidence="2">The sequence shown here is derived from an EMBL/GenBank/DDBJ whole genome shotgun (WGS) entry which is preliminary data.</text>
</comment>
<feature type="compositionally biased region" description="Basic and acidic residues" evidence="1">
    <location>
        <begin position="119"/>
        <end position="136"/>
    </location>
</feature>